<organism evidence="9 10">
    <name type="scientific">Schizothecium vesticola</name>
    <dbReference type="NCBI Taxonomy" id="314040"/>
    <lineage>
        <taxon>Eukaryota</taxon>
        <taxon>Fungi</taxon>
        <taxon>Dikarya</taxon>
        <taxon>Ascomycota</taxon>
        <taxon>Pezizomycotina</taxon>
        <taxon>Sordariomycetes</taxon>
        <taxon>Sordariomycetidae</taxon>
        <taxon>Sordariales</taxon>
        <taxon>Schizotheciaceae</taxon>
        <taxon>Schizothecium</taxon>
    </lineage>
</organism>
<dbReference type="AlphaFoldDB" id="A0AA40EJ94"/>
<evidence type="ECO:0000313" key="10">
    <source>
        <dbReference type="Proteomes" id="UP001172155"/>
    </source>
</evidence>
<accession>A0AA40EJ94</accession>
<dbReference type="PANTHER" id="PTHR43602:SF1">
    <property type="entry name" value="ENOYL-COA HYDRATASE DOMAIN-CONTAINING PROTEIN 3, MITOCHONDRIAL"/>
    <property type="match status" value="1"/>
</dbReference>
<keyword evidence="4" id="KW-0443">Lipid metabolism</keyword>
<dbReference type="InterPro" id="IPR014748">
    <property type="entry name" value="Enoyl-CoA_hydra_C"/>
</dbReference>
<keyword evidence="5" id="KW-0496">Mitochondrion</keyword>
<dbReference type="Gene3D" id="1.10.12.10">
    <property type="entry name" value="Lyase 2-enoyl-coa Hydratase, Chain A, domain 2"/>
    <property type="match status" value="1"/>
</dbReference>
<dbReference type="InterPro" id="IPR052377">
    <property type="entry name" value="Mitochondrial_ECH-domain"/>
</dbReference>
<name>A0AA40EJ94_9PEZI</name>
<dbReference type="CDD" id="cd06558">
    <property type="entry name" value="crotonase-like"/>
    <property type="match status" value="1"/>
</dbReference>
<comment type="function">
    <text evidence="6">May play a role in fatty acid biosynthesis and insulin sensitivity.</text>
</comment>
<comment type="subcellular location">
    <subcellularLocation>
        <location evidence="1">Mitochondrion</location>
    </subcellularLocation>
</comment>
<dbReference type="InterPro" id="IPR018376">
    <property type="entry name" value="Enoyl-CoA_hyd/isom_CS"/>
</dbReference>
<sequence length="304" mass="33109">MASFPKLPARAAYLHLANPSRRNALSLTVIRDLTSQLRQHLTSPSTGHLLTLPTFQPSLLREIESGQNQQYRWLIDASEWHRQRNGLPNVLVLRSEGPVFSSGHNLKEVASMNQEECKTLFDACAELMSLIRRSPVVVVSAVQGLATAAGAQLALTCDIAIARGSTQFQLPGMTIGLPCTSPSTAVSRRLPRSLAYRMFATAQPVRADRLAGAVDTDFVDSDETWEARIEATVNQLVSMPGQPQAFGKWAFWTQAGIGTGGTGGDGYEEAVRWTSTAMAMHARGGEAKEGIVAFLDKRMPEWTT</sequence>
<dbReference type="GO" id="GO:0016836">
    <property type="term" value="F:hydro-lyase activity"/>
    <property type="evidence" value="ECO:0007669"/>
    <property type="project" value="TreeGrafter"/>
</dbReference>
<dbReference type="InterPro" id="IPR029045">
    <property type="entry name" value="ClpP/crotonase-like_dom_sf"/>
</dbReference>
<keyword evidence="2" id="KW-0276">Fatty acid metabolism</keyword>
<dbReference type="Proteomes" id="UP001172155">
    <property type="component" value="Unassembled WGS sequence"/>
</dbReference>
<dbReference type="PROSITE" id="PS00166">
    <property type="entry name" value="ENOYL_COA_HYDRATASE"/>
    <property type="match status" value="1"/>
</dbReference>
<dbReference type="InterPro" id="IPR001753">
    <property type="entry name" value="Enoyl-CoA_hydra/iso"/>
</dbReference>
<protein>
    <recommendedName>
        <fullName evidence="7">Enoyl-CoA hydratase domain-containing protein 3, mitochondrial</fullName>
    </recommendedName>
</protein>
<evidence type="ECO:0000313" key="9">
    <source>
        <dbReference type="EMBL" id="KAK0740361.1"/>
    </source>
</evidence>
<comment type="caution">
    <text evidence="9">The sequence shown here is derived from an EMBL/GenBank/DDBJ whole genome shotgun (WGS) entry which is preliminary data.</text>
</comment>
<dbReference type="Pfam" id="PF00378">
    <property type="entry name" value="ECH_1"/>
    <property type="match status" value="1"/>
</dbReference>
<evidence type="ECO:0000256" key="7">
    <source>
        <dbReference type="ARBA" id="ARBA00040545"/>
    </source>
</evidence>
<reference evidence="9" key="1">
    <citation type="submission" date="2023-06" db="EMBL/GenBank/DDBJ databases">
        <title>Genome-scale phylogeny and comparative genomics of the fungal order Sordariales.</title>
        <authorList>
            <consortium name="Lawrence Berkeley National Laboratory"/>
            <person name="Hensen N."/>
            <person name="Bonometti L."/>
            <person name="Westerberg I."/>
            <person name="Brannstrom I.O."/>
            <person name="Guillou S."/>
            <person name="Cros-Aarteil S."/>
            <person name="Calhoun S."/>
            <person name="Haridas S."/>
            <person name="Kuo A."/>
            <person name="Mondo S."/>
            <person name="Pangilinan J."/>
            <person name="Riley R."/>
            <person name="LaButti K."/>
            <person name="Andreopoulos B."/>
            <person name="Lipzen A."/>
            <person name="Chen C."/>
            <person name="Yanf M."/>
            <person name="Daum C."/>
            <person name="Ng V."/>
            <person name="Clum A."/>
            <person name="Steindorff A."/>
            <person name="Ohm R."/>
            <person name="Martin F."/>
            <person name="Silar P."/>
            <person name="Natvig D."/>
            <person name="Lalanne C."/>
            <person name="Gautier V."/>
            <person name="Ament-velasquez S.L."/>
            <person name="Kruys A."/>
            <person name="Hutchinson M.I."/>
            <person name="Powell A.J."/>
            <person name="Barry K."/>
            <person name="Miller A.N."/>
            <person name="Grigoriev I.V."/>
            <person name="Debuchy R."/>
            <person name="Gladieux P."/>
            <person name="Thoren M.H."/>
            <person name="Johannesson H."/>
        </authorList>
    </citation>
    <scope>NUCLEOTIDE SEQUENCE</scope>
    <source>
        <strain evidence="9">SMH3187-1</strain>
    </source>
</reference>
<keyword evidence="3" id="KW-0809">Transit peptide</keyword>
<comment type="similarity">
    <text evidence="8">Belongs to the enoyl-CoA hydratase/isomerase family.</text>
</comment>
<dbReference type="PANTHER" id="PTHR43602">
    <property type="match status" value="1"/>
</dbReference>
<evidence type="ECO:0000256" key="4">
    <source>
        <dbReference type="ARBA" id="ARBA00023098"/>
    </source>
</evidence>
<evidence type="ECO:0000256" key="6">
    <source>
        <dbReference type="ARBA" id="ARBA00037410"/>
    </source>
</evidence>
<gene>
    <name evidence="9" type="ORF">B0T18DRAFT_330582</name>
</gene>
<evidence type="ECO:0000256" key="1">
    <source>
        <dbReference type="ARBA" id="ARBA00004173"/>
    </source>
</evidence>
<dbReference type="SUPFAM" id="SSF52096">
    <property type="entry name" value="ClpP/crotonase"/>
    <property type="match status" value="1"/>
</dbReference>
<dbReference type="Gene3D" id="3.90.226.10">
    <property type="entry name" value="2-enoyl-CoA Hydratase, Chain A, domain 1"/>
    <property type="match status" value="1"/>
</dbReference>
<evidence type="ECO:0000256" key="8">
    <source>
        <dbReference type="RuleBase" id="RU003707"/>
    </source>
</evidence>
<dbReference type="EMBL" id="JAUKUD010000006">
    <property type="protein sequence ID" value="KAK0740361.1"/>
    <property type="molecule type" value="Genomic_DNA"/>
</dbReference>
<evidence type="ECO:0000256" key="3">
    <source>
        <dbReference type="ARBA" id="ARBA00022946"/>
    </source>
</evidence>
<evidence type="ECO:0000256" key="2">
    <source>
        <dbReference type="ARBA" id="ARBA00022832"/>
    </source>
</evidence>
<proteinExistence type="inferred from homology"/>
<dbReference type="GO" id="GO:0006631">
    <property type="term" value="P:fatty acid metabolic process"/>
    <property type="evidence" value="ECO:0007669"/>
    <property type="project" value="UniProtKB-KW"/>
</dbReference>
<dbReference type="GO" id="GO:0005739">
    <property type="term" value="C:mitochondrion"/>
    <property type="evidence" value="ECO:0007669"/>
    <property type="project" value="UniProtKB-SubCell"/>
</dbReference>
<evidence type="ECO:0000256" key="5">
    <source>
        <dbReference type="ARBA" id="ARBA00023128"/>
    </source>
</evidence>
<keyword evidence="10" id="KW-1185">Reference proteome</keyword>